<gene>
    <name evidence="1" type="ORF">F7231_04180</name>
</gene>
<evidence type="ECO:0000313" key="1">
    <source>
        <dbReference type="EMBL" id="NID09357.1"/>
    </source>
</evidence>
<keyword evidence="2" id="KW-1185">Reference proteome</keyword>
<protein>
    <recommendedName>
        <fullName evidence="3">DUF4145 domain-containing protein</fullName>
    </recommendedName>
</protein>
<dbReference type="Proteomes" id="UP000606008">
    <property type="component" value="Unassembled WGS sequence"/>
</dbReference>
<accession>A0ABX0QBR7</accession>
<evidence type="ECO:0000313" key="2">
    <source>
        <dbReference type="Proteomes" id="UP000606008"/>
    </source>
</evidence>
<dbReference type="EMBL" id="WAEL01000001">
    <property type="protein sequence ID" value="NID09357.1"/>
    <property type="molecule type" value="Genomic_DNA"/>
</dbReference>
<sequence length="224" mass="25238">MAKIEAFVQRVHDIIVSAPWDALPFNSIDGDEGRYNYADFARFKVSGLSAIKSIYGVNDQYYIAFTEGCKENRERDLSTGLGILRAILTELQRGYIDTMKGLVSAELFSDFMEMASHLLVENYKDPAAVIIGSVLEEHLRQLCLKNGIELEQAYPNGKSNPKKADTLNNELGSKEVYNLSDKKQVTAWLGIRNDAAHGHYDQYNLPTIKNMHEGVQLFMTRNPV</sequence>
<organism evidence="1 2">
    <name type="scientific">Fibrivirga algicola</name>
    <dbReference type="NCBI Taxonomy" id="2950420"/>
    <lineage>
        <taxon>Bacteria</taxon>
        <taxon>Pseudomonadati</taxon>
        <taxon>Bacteroidota</taxon>
        <taxon>Cytophagia</taxon>
        <taxon>Cytophagales</taxon>
        <taxon>Spirosomataceae</taxon>
        <taxon>Fibrivirga</taxon>
    </lineage>
</organism>
<proteinExistence type="predicted"/>
<name>A0ABX0QBR7_9BACT</name>
<dbReference type="RefSeq" id="WP_166690989.1">
    <property type="nucleotide sequence ID" value="NZ_WAEL01000001.1"/>
</dbReference>
<evidence type="ECO:0008006" key="3">
    <source>
        <dbReference type="Google" id="ProtNLM"/>
    </source>
</evidence>
<reference evidence="1" key="1">
    <citation type="submission" date="2024-05" db="EMBL/GenBank/DDBJ databases">
        <authorList>
            <person name="Jung D.-H."/>
        </authorList>
    </citation>
    <scope>NUCLEOTIDE SEQUENCE</scope>
    <source>
        <strain evidence="1">JA-25</strain>
    </source>
</reference>
<comment type="caution">
    <text evidence="1">The sequence shown here is derived from an EMBL/GenBank/DDBJ whole genome shotgun (WGS) entry which is preliminary data.</text>
</comment>